<gene>
    <name evidence="1" type="ORF">CGZ75_20010</name>
</gene>
<reference evidence="1 2" key="1">
    <citation type="submission" date="2017-07" db="EMBL/GenBank/DDBJ databases">
        <title>Paenibacillus herberti R33 genome sequencing and assembly.</title>
        <authorList>
            <person name="Su W."/>
        </authorList>
    </citation>
    <scope>NUCLEOTIDE SEQUENCE [LARGE SCALE GENOMIC DNA]</scope>
    <source>
        <strain evidence="1 2">R33</strain>
    </source>
</reference>
<evidence type="ECO:0000313" key="1">
    <source>
        <dbReference type="EMBL" id="OXM13353.1"/>
    </source>
</evidence>
<dbReference type="OrthoDB" id="2663197at2"/>
<dbReference type="Proteomes" id="UP000215145">
    <property type="component" value="Unassembled WGS sequence"/>
</dbReference>
<organism evidence="1 2">
    <name type="scientific">Paenibacillus herberti</name>
    <dbReference type="NCBI Taxonomy" id="1619309"/>
    <lineage>
        <taxon>Bacteria</taxon>
        <taxon>Bacillati</taxon>
        <taxon>Bacillota</taxon>
        <taxon>Bacilli</taxon>
        <taxon>Bacillales</taxon>
        <taxon>Paenibacillaceae</taxon>
        <taxon>Paenibacillus</taxon>
    </lineage>
</organism>
<proteinExistence type="predicted"/>
<name>A0A229NTX0_9BACL</name>
<dbReference type="AlphaFoldDB" id="A0A229NTX0"/>
<accession>A0A229NTX0</accession>
<evidence type="ECO:0000313" key="2">
    <source>
        <dbReference type="Proteomes" id="UP000215145"/>
    </source>
</evidence>
<sequence length="124" mass="13983">MEQAKVSQVLFPRLTLFSDESFNGQFVIGRGNLGIRNLENIFDGPESLRFLSDNRNACLVLFTRTAFRGNFRIYLGPARNLPELEDLLRGEDVESLISSNQRLSVAQVRLIRLTGVLPAGFRIV</sequence>
<dbReference type="EMBL" id="NMUQ01000003">
    <property type="protein sequence ID" value="OXM13353.1"/>
    <property type="molecule type" value="Genomic_DNA"/>
</dbReference>
<keyword evidence="2" id="KW-1185">Reference proteome</keyword>
<dbReference type="RefSeq" id="WP_089526061.1">
    <property type="nucleotide sequence ID" value="NZ_NMUQ01000003.1"/>
</dbReference>
<comment type="caution">
    <text evidence="1">The sequence shown here is derived from an EMBL/GenBank/DDBJ whole genome shotgun (WGS) entry which is preliminary data.</text>
</comment>
<protein>
    <submittedName>
        <fullName evidence="1">Uncharacterized protein</fullName>
    </submittedName>
</protein>